<dbReference type="Pfam" id="PF13556">
    <property type="entry name" value="HTH_30"/>
    <property type="match status" value="1"/>
</dbReference>
<dbReference type="InterPro" id="IPR042070">
    <property type="entry name" value="PucR_C-HTH_sf"/>
</dbReference>
<feature type="domain" description="CdaR GGDEF-like" evidence="4">
    <location>
        <begin position="144"/>
        <end position="277"/>
    </location>
</feature>
<evidence type="ECO:0000256" key="1">
    <source>
        <dbReference type="ARBA" id="ARBA00006754"/>
    </source>
</evidence>
<dbReference type="PANTHER" id="PTHR33744">
    <property type="entry name" value="CARBOHYDRATE DIACID REGULATOR"/>
    <property type="match status" value="1"/>
</dbReference>
<evidence type="ECO:0000259" key="2">
    <source>
        <dbReference type="Pfam" id="PF05651"/>
    </source>
</evidence>
<dbReference type="Pfam" id="PF17853">
    <property type="entry name" value="GGDEF_2"/>
    <property type="match status" value="1"/>
</dbReference>
<name>A0AAJ1T1C1_9BACI</name>
<sequence length="398" mass="45827">MKLLEQIAQSIVDKTTSVLELPMSITNEKGIIIGCTDQNRLGSFHGGIKEVLNAGKAVEYTEEQVANHPNILPGVATPIFYEQKAIGVLGIVGNSKDIIKYVYLIRTHVEMLLHETLKMEAFSAQLKTTENFIRFLLQQHHHPTNEQLIHYCEMMDFDLETSRRCILIQIQDCTELDLNNQGHSMLQVDFFHLIKKLFKVHAEDIVTSIRLKQWLIFKVAKDKHSTMLETCEKAVRTVNQFLYDHQLKGKAVIAAGNSYKGVDGVSRSYKQALKLLTVGKRFSMDQEVYSYQNWEVLTNSIVHEIQQPFLESMVEYIDHFINHPQADILTSTFFTYCREGLNISKAARQLYVHRNTLIYRLNQIEKLLSINVHSFEQCMFLYIALKGCNLIQHNDSNC</sequence>
<dbReference type="Pfam" id="PF05651">
    <property type="entry name" value="Diacid_rec"/>
    <property type="match status" value="1"/>
</dbReference>
<organism evidence="5 6">
    <name type="scientific">Oikeobacillus pervagus</name>
    <dbReference type="NCBI Taxonomy" id="1325931"/>
    <lineage>
        <taxon>Bacteria</taxon>
        <taxon>Bacillati</taxon>
        <taxon>Bacillota</taxon>
        <taxon>Bacilli</taxon>
        <taxon>Bacillales</taxon>
        <taxon>Bacillaceae</taxon>
        <taxon>Oikeobacillus</taxon>
    </lineage>
</organism>
<evidence type="ECO:0000313" key="6">
    <source>
        <dbReference type="Proteomes" id="UP001237207"/>
    </source>
</evidence>
<dbReference type="EMBL" id="JAUSUC010000004">
    <property type="protein sequence ID" value="MDQ0214149.1"/>
    <property type="molecule type" value="Genomic_DNA"/>
</dbReference>
<dbReference type="InterPro" id="IPR051448">
    <property type="entry name" value="CdaR-like_regulators"/>
</dbReference>
<evidence type="ECO:0000259" key="3">
    <source>
        <dbReference type="Pfam" id="PF13556"/>
    </source>
</evidence>
<dbReference type="InterPro" id="IPR008599">
    <property type="entry name" value="Diacid_rec"/>
</dbReference>
<evidence type="ECO:0000313" key="5">
    <source>
        <dbReference type="EMBL" id="MDQ0214149.1"/>
    </source>
</evidence>
<dbReference type="SUPFAM" id="SSF46689">
    <property type="entry name" value="Homeodomain-like"/>
    <property type="match status" value="1"/>
</dbReference>
<dbReference type="Proteomes" id="UP001237207">
    <property type="component" value="Unassembled WGS sequence"/>
</dbReference>
<dbReference type="Gene3D" id="1.10.10.2840">
    <property type="entry name" value="PucR C-terminal helix-turn-helix domain"/>
    <property type="match status" value="1"/>
</dbReference>
<comment type="caution">
    <text evidence="5">The sequence shown here is derived from an EMBL/GenBank/DDBJ whole genome shotgun (WGS) entry which is preliminary data.</text>
</comment>
<proteinExistence type="inferred from homology"/>
<gene>
    <name evidence="5" type="ORF">J2S13_000545</name>
</gene>
<keyword evidence="6" id="KW-1185">Reference proteome</keyword>
<feature type="domain" description="Putative sugar diacid recognition" evidence="2">
    <location>
        <begin position="5"/>
        <end position="134"/>
    </location>
</feature>
<protein>
    <submittedName>
        <fullName evidence="5">Carbohydrate diacid regulator</fullName>
    </submittedName>
</protein>
<dbReference type="PANTHER" id="PTHR33744:SF15">
    <property type="entry name" value="CARBOHYDRATE DIACID REGULATOR"/>
    <property type="match status" value="1"/>
</dbReference>
<comment type="similarity">
    <text evidence="1">Belongs to the CdaR family.</text>
</comment>
<feature type="domain" description="PucR C-terminal helix-turn-helix" evidence="3">
    <location>
        <begin position="330"/>
        <end position="386"/>
    </location>
</feature>
<dbReference type="InterPro" id="IPR041522">
    <property type="entry name" value="CdaR_GGDEF"/>
</dbReference>
<evidence type="ECO:0000259" key="4">
    <source>
        <dbReference type="Pfam" id="PF17853"/>
    </source>
</evidence>
<dbReference type="InterPro" id="IPR009057">
    <property type="entry name" value="Homeodomain-like_sf"/>
</dbReference>
<reference evidence="5" key="1">
    <citation type="submission" date="2023-07" db="EMBL/GenBank/DDBJ databases">
        <title>Genomic Encyclopedia of Type Strains, Phase IV (KMG-IV): sequencing the most valuable type-strain genomes for metagenomic binning, comparative biology and taxonomic classification.</title>
        <authorList>
            <person name="Goeker M."/>
        </authorList>
    </citation>
    <scope>NUCLEOTIDE SEQUENCE</scope>
    <source>
        <strain evidence="5">DSM 23947</strain>
    </source>
</reference>
<dbReference type="RefSeq" id="WP_307256138.1">
    <property type="nucleotide sequence ID" value="NZ_JAUSUC010000004.1"/>
</dbReference>
<accession>A0AAJ1T1C1</accession>
<dbReference type="InterPro" id="IPR025736">
    <property type="entry name" value="PucR_C-HTH_dom"/>
</dbReference>
<dbReference type="AlphaFoldDB" id="A0AAJ1T1C1"/>